<dbReference type="EMBL" id="SRMQ01000001">
    <property type="protein sequence ID" value="TGJ77995.1"/>
    <property type="molecule type" value="Genomic_DNA"/>
</dbReference>
<evidence type="ECO:0000313" key="4">
    <source>
        <dbReference type="Proteomes" id="UP000297714"/>
    </source>
</evidence>
<dbReference type="PANTHER" id="PTHR36834:SF1">
    <property type="entry name" value="INTEGRAL MEMBRANE PROTEIN"/>
    <property type="match status" value="1"/>
</dbReference>
<organism evidence="3 4">
    <name type="scientific">Caproiciproducens galactitolivorans</name>
    <dbReference type="NCBI Taxonomy" id="642589"/>
    <lineage>
        <taxon>Bacteria</taxon>
        <taxon>Bacillati</taxon>
        <taxon>Bacillota</taxon>
        <taxon>Clostridia</taxon>
        <taxon>Eubacteriales</taxon>
        <taxon>Acutalibacteraceae</taxon>
        <taxon>Caproiciproducens</taxon>
    </lineage>
</organism>
<dbReference type="PANTHER" id="PTHR36834">
    <property type="entry name" value="MEMBRANE PROTEIN-RELATED"/>
    <property type="match status" value="1"/>
</dbReference>
<name>A0A4Z0YF96_9FIRM</name>
<feature type="domain" description="VanZ-like" evidence="2">
    <location>
        <begin position="47"/>
        <end position="183"/>
    </location>
</feature>
<reference evidence="3 4" key="1">
    <citation type="submission" date="2019-04" db="EMBL/GenBank/DDBJ databases">
        <authorList>
            <person name="Poehlein A."/>
            <person name="Bengelsdorf F.R."/>
            <person name="Duerre P."/>
            <person name="Daniel R."/>
        </authorList>
    </citation>
    <scope>NUCLEOTIDE SEQUENCE [LARGE SCALE GENOMIC DNA]</scope>
    <source>
        <strain evidence="3 4">BS-1</strain>
    </source>
</reference>
<evidence type="ECO:0000256" key="1">
    <source>
        <dbReference type="SAM" id="Phobius"/>
    </source>
</evidence>
<accession>A0A4Z0YF96</accession>
<proteinExistence type="predicted"/>
<gene>
    <name evidence="3" type="ORF">CAGA_04050</name>
</gene>
<dbReference type="RefSeq" id="WP_135657163.1">
    <property type="nucleotide sequence ID" value="NZ_JAJUFJ010000001.1"/>
</dbReference>
<comment type="caution">
    <text evidence="3">The sequence shown here is derived from an EMBL/GenBank/DDBJ whole genome shotgun (WGS) entry which is preliminary data.</text>
</comment>
<keyword evidence="4" id="KW-1185">Reference proteome</keyword>
<sequence length="199" mass="22487">MLKTVFFSFLSRFGPPMLAGLVVYLICLVLFFRRKKPVQKFWLAILFLYLAAVIHLTIPLTLPQFWHIRAKTTAWAISQIQWIPFQSAGNILKNSIRIGSFKEFLRVIGGNFVLLMPLGVLVPLINPRFRLGRMIAVSLLVPIGIEGLQLLHNILVGSVARSVEMEDVVLNAAGCLTAYLIFAGLRKLFRPKRTAKQRT</sequence>
<feature type="transmembrane region" description="Helical" evidence="1">
    <location>
        <begin position="104"/>
        <end position="125"/>
    </location>
</feature>
<dbReference type="AlphaFoldDB" id="A0A4Z0YF96"/>
<feature type="transmembrane region" description="Helical" evidence="1">
    <location>
        <begin position="137"/>
        <end position="156"/>
    </location>
</feature>
<dbReference type="OrthoDB" id="1856621at2"/>
<feature type="transmembrane region" description="Helical" evidence="1">
    <location>
        <begin position="41"/>
        <end position="62"/>
    </location>
</feature>
<dbReference type="Pfam" id="PF04892">
    <property type="entry name" value="VanZ"/>
    <property type="match status" value="1"/>
</dbReference>
<protein>
    <submittedName>
        <fullName evidence="3">VanZ like family protein</fullName>
    </submittedName>
</protein>
<evidence type="ECO:0000259" key="2">
    <source>
        <dbReference type="Pfam" id="PF04892"/>
    </source>
</evidence>
<keyword evidence="1" id="KW-1133">Transmembrane helix</keyword>
<evidence type="ECO:0000313" key="3">
    <source>
        <dbReference type="EMBL" id="TGJ77995.1"/>
    </source>
</evidence>
<keyword evidence="1" id="KW-0472">Membrane</keyword>
<keyword evidence="1" id="KW-0812">Transmembrane</keyword>
<feature type="transmembrane region" description="Helical" evidence="1">
    <location>
        <begin position="13"/>
        <end position="32"/>
    </location>
</feature>
<dbReference type="InterPro" id="IPR006976">
    <property type="entry name" value="VanZ-like"/>
</dbReference>
<feature type="transmembrane region" description="Helical" evidence="1">
    <location>
        <begin position="168"/>
        <end position="189"/>
    </location>
</feature>
<dbReference type="InterPro" id="IPR053150">
    <property type="entry name" value="Teicoplanin_resist-assoc"/>
</dbReference>
<dbReference type="Proteomes" id="UP000297714">
    <property type="component" value="Unassembled WGS sequence"/>
</dbReference>